<dbReference type="Pfam" id="PF02196">
    <property type="entry name" value="RBD"/>
    <property type="match status" value="1"/>
</dbReference>
<dbReference type="EnsemblMetazoa" id="XM_014393917.2">
    <property type="protein sequence ID" value="XP_014249403.1"/>
    <property type="gene ID" value="LOC106666617"/>
</dbReference>
<keyword evidence="4" id="KW-0677">Repeat</keyword>
<dbReference type="InterPro" id="IPR024066">
    <property type="entry name" value="RGS_subdom1/3"/>
</dbReference>
<dbReference type="AlphaFoldDB" id="A0A8I6RSM6"/>
<feature type="region of interest" description="Disordered" evidence="5">
    <location>
        <begin position="356"/>
        <end position="383"/>
    </location>
</feature>
<feature type="region of interest" description="Disordered" evidence="5">
    <location>
        <begin position="1141"/>
        <end position="1191"/>
    </location>
</feature>
<sequence>MHPVRRRKKRPNYGVRTVEVKRGQNGFGFTISGQHPCILSCIVAGSPAENAGLRAGDYLVAVEGQSVSKVPHDDVVRLIGCSNGVLKLQIAENYYSDSSDDDILVAARQKPKYPHKYRLNGRNDATLHNRLGKVVRDLRSGGAYEEHLSLPYPFSPPRSKKHIPDEWKLGNHIPPPVSRFRIPNSADLEAPNQVEQHVFRAVVGYVGTIEMPRKLPPGSRLQIVRGCIKKLRAEKRPHTPVLMTVMTHSLRLTNGAGITLAVYPGDRVTFCGASSDKDRKHFGVVTTATGEDPSSSCHIFAVDARPHSNHFKRAKIFKLECKVDPGSGICTEFPVTCDPIIAVIKGFYETSASVEEPVVANSPQPSNDSTTTTSNSDSGIGFRDDCGNQSDRILVVDVQNHRLHIQEVDKGGNCADKVTVHTLPNVTATSSRSRSPLSTGSEGPERPGFLEDMSVSSETTKSPEVTIIQKSKQNSRMEASAQSVDDMSISSARSHDAISGLPYKLNHKMYSISPPTSQSLEDLKETTMDNTISRSLHPHSGSLQDLRSFNLDCFERSVVAHTLHGGRDEGVSCWATSFEKLLEDPAGLHTFAEFLKKEFSHENIYFWVACEKYRKLADPLERKQKAKEIFNRHLALGALEPVNVDSYARQVTEELLSDASPNLFLQAQKQIFNLMKFDSYPRFIKSDLYKECVVRVLAGEELPVSTENSDLQLSIAQSHPKFYSQLKKSRSDADDRRRKSLLPWTRKARAKSRDRGNSYEQDNSSVSSSRSSLTTWDVPLSTGLCRVVLPDGSTAVVHTRPNHTVRHLITRLLDKRALCYSDFHIINSYLNKTVPLDEDASVLSGQEVKIERRVSFRLDLPNRKTVAVKSKQCKTLSQVLRPILNKYGYKLEMVTLCLMSENEVLEPSLSVTHVDSQRIQVLTRSTPTECLSQIGSWRLDDCNKGKSLDEITNRVFEELLNGKAEANVVPSEQGSVRSEDWGSESSSGILGRFLRRDSAFIDKRKPKKGHHKGEENERKSTLSKLPPLIAKLKPSSKVECRSESDVLYEGLKRAQRSRLEDQRGTEINFELPDFLKDKENSPQGGKKLCKLRGGDGEESNAKLLPNESNGNCDNENTNKTFPAEYHFTETSLEDLVHLQNHQPQLTDPPPPLPPKPKNLSGATSWTCLNEPKPRARTRRTVYLDQPSSSFV</sequence>
<dbReference type="Gene3D" id="1.10.196.10">
    <property type="match status" value="1"/>
</dbReference>
<dbReference type="PANTHER" id="PTHR45945">
    <property type="entry name" value="REGULATOR OF G-PROTEIN SIGNALING LOCO"/>
    <property type="match status" value="1"/>
</dbReference>
<comment type="subcellular location">
    <subcellularLocation>
        <location evidence="1">Cytoplasm</location>
    </subcellularLocation>
</comment>
<dbReference type="EnsemblMetazoa" id="XM_014393918.2">
    <property type="protein sequence ID" value="XP_014249404.1"/>
    <property type="gene ID" value="LOC106666617"/>
</dbReference>
<dbReference type="SMART" id="SM00315">
    <property type="entry name" value="RGS"/>
    <property type="match status" value="1"/>
</dbReference>
<dbReference type="OrthoDB" id="196547at2759"/>
<dbReference type="KEGG" id="clec:106666617"/>
<dbReference type="Pfam" id="PF00615">
    <property type="entry name" value="RGS"/>
    <property type="match status" value="1"/>
</dbReference>
<feature type="compositionally biased region" description="Low complexity" evidence="5">
    <location>
        <begin position="429"/>
        <end position="441"/>
    </location>
</feature>
<dbReference type="GO" id="GO:0008277">
    <property type="term" value="P:regulation of G protein-coupled receptor signaling pathway"/>
    <property type="evidence" value="ECO:0007669"/>
    <property type="project" value="TreeGrafter"/>
</dbReference>
<dbReference type="InterPro" id="IPR006020">
    <property type="entry name" value="PTB/PI_dom"/>
</dbReference>
<evidence type="ECO:0000256" key="4">
    <source>
        <dbReference type="ARBA" id="ARBA00022737"/>
    </source>
</evidence>
<feature type="region of interest" description="Disordered" evidence="5">
    <location>
        <begin position="744"/>
        <end position="771"/>
    </location>
</feature>
<accession>A0A8I6RSM6</accession>
<feature type="region of interest" description="Disordered" evidence="5">
    <location>
        <begin position="425"/>
        <end position="488"/>
    </location>
</feature>
<dbReference type="GeneID" id="106666617"/>
<dbReference type="SUPFAM" id="SSF50729">
    <property type="entry name" value="PH domain-like"/>
    <property type="match status" value="1"/>
</dbReference>
<dbReference type="Gene3D" id="3.10.20.90">
    <property type="entry name" value="Phosphatidylinositol 3-kinase Catalytic Subunit, Chain A, domain 1"/>
    <property type="match status" value="2"/>
</dbReference>
<evidence type="ECO:0000256" key="5">
    <source>
        <dbReference type="SAM" id="MobiDB-lite"/>
    </source>
</evidence>
<evidence type="ECO:0000313" key="9">
    <source>
        <dbReference type="EnsemblMetazoa" id="XP_014249403.1"/>
    </source>
</evidence>
<dbReference type="InterPro" id="IPR011993">
    <property type="entry name" value="PH-like_dom_sf"/>
</dbReference>
<proteinExistence type="predicted"/>
<dbReference type="GO" id="GO:0048699">
    <property type="term" value="P:generation of neurons"/>
    <property type="evidence" value="ECO:0007669"/>
    <property type="project" value="UniProtKB-ARBA"/>
</dbReference>
<dbReference type="SUPFAM" id="SSF54236">
    <property type="entry name" value="Ubiquitin-like"/>
    <property type="match status" value="2"/>
</dbReference>
<dbReference type="SUPFAM" id="SSF48097">
    <property type="entry name" value="Regulator of G-protein signaling, RGS"/>
    <property type="match status" value="1"/>
</dbReference>
<feature type="compositionally biased region" description="Polar residues" evidence="5">
    <location>
        <begin position="454"/>
        <end position="488"/>
    </location>
</feature>
<dbReference type="PANTHER" id="PTHR45945:SF3">
    <property type="entry name" value="REGULATOR OF G-PROTEIN SIGNALING LOCO"/>
    <property type="match status" value="1"/>
</dbReference>
<feature type="region of interest" description="Disordered" evidence="5">
    <location>
        <begin position="1001"/>
        <end position="1021"/>
    </location>
</feature>
<dbReference type="PRINTS" id="PR01301">
    <property type="entry name" value="RGSPROTEIN"/>
</dbReference>
<evidence type="ECO:0008006" key="11">
    <source>
        <dbReference type="Google" id="ProtNLM"/>
    </source>
</evidence>
<dbReference type="Proteomes" id="UP000494040">
    <property type="component" value="Unassembled WGS sequence"/>
</dbReference>
<feature type="compositionally biased region" description="Pro residues" evidence="5">
    <location>
        <begin position="1146"/>
        <end position="1156"/>
    </location>
</feature>
<dbReference type="InterPro" id="IPR001478">
    <property type="entry name" value="PDZ"/>
</dbReference>
<dbReference type="CDD" id="cd06710">
    <property type="entry name" value="PDZ_RGS12-like"/>
    <property type="match status" value="1"/>
</dbReference>
<dbReference type="Gene3D" id="2.30.42.10">
    <property type="match status" value="1"/>
</dbReference>
<dbReference type="CDD" id="cd01817">
    <property type="entry name" value="RBD1_RGS12_like"/>
    <property type="match status" value="1"/>
</dbReference>
<dbReference type="GO" id="GO:0005096">
    <property type="term" value="F:GTPase activator activity"/>
    <property type="evidence" value="ECO:0007669"/>
    <property type="project" value="UniProtKB-KW"/>
</dbReference>
<dbReference type="RefSeq" id="XP_014249403.1">
    <property type="nucleotide sequence ID" value="XM_014393917.2"/>
</dbReference>
<organism evidence="9 10">
    <name type="scientific">Cimex lectularius</name>
    <name type="common">Bed bug</name>
    <name type="synonym">Acanthia lectularia</name>
    <dbReference type="NCBI Taxonomy" id="79782"/>
    <lineage>
        <taxon>Eukaryota</taxon>
        <taxon>Metazoa</taxon>
        <taxon>Ecdysozoa</taxon>
        <taxon>Arthropoda</taxon>
        <taxon>Hexapoda</taxon>
        <taxon>Insecta</taxon>
        <taxon>Pterygota</taxon>
        <taxon>Neoptera</taxon>
        <taxon>Paraneoptera</taxon>
        <taxon>Hemiptera</taxon>
        <taxon>Heteroptera</taxon>
        <taxon>Panheteroptera</taxon>
        <taxon>Cimicomorpha</taxon>
        <taxon>Cimicidae</taxon>
        <taxon>Cimex</taxon>
    </lineage>
</organism>
<keyword evidence="2" id="KW-0343">GTPase activation</keyword>
<dbReference type="GO" id="GO:0005737">
    <property type="term" value="C:cytoplasm"/>
    <property type="evidence" value="ECO:0007669"/>
    <property type="project" value="UniProtKB-SubCell"/>
</dbReference>
<evidence type="ECO:0000313" key="10">
    <source>
        <dbReference type="Proteomes" id="UP000494040"/>
    </source>
</evidence>
<dbReference type="GO" id="GO:0007165">
    <property type="term" value="P:signal transduction"/>
    <property type="evidence" value="ECO:0007669"/>
    <property type="project" value="InterPro"/>
</dbReference>
<dbReference type="InterPro" id="IPR003116">
    <property type="entry name" value="RBD_dom"/>
</dbReference>
<dbReference type="InterPro" id="IPR036305">
    <property type="entry name" value="RGS_sf"/>
</dbReference>
<dbReference type="OMA" id="RIKCNCV"/>
<dbReference type="PROSITE" id="PS50898">
    <property type="entry name" value="RBD"/>
    <property type="match status" value="2"/>
</dbReference>
<dbReference type="Pfam" id="PF00640">
    <property type="entry name" value="PID"/>
    <property type="match status" value="1"/>
</dbReference>
<dbReference type="PROSITE" id="PS50106">
    <property type="entry name" value="PDZ"/>
    <property type="match status" value="1"/>
</dbReference>
<dbReference type="InterPro" id="IPR046995">
    <property type="entry name" value="RGS10/12/14-like"/>
</dbReference>
<evidence type="ECO:0000259" key="8">
    <source>
        <dbReference type="PROSITE" id="PS50898"/>
    </source>
</evidence>
<feature type="domain" description="RBD" evidence="8">
    <location>
        <begin position="854"/>
        <end position="924"/>
    </location>
</feature>
<evidence type="ECO:0000256" key="3">
    <source>
        <dbReference type="ARBA" id="ARBA00022490"/>
    </source>
</evidence>
<dbReference type="Pfam" id="PF00595">
    <property type="entry name" value="PDZ"/>
    <property type="match status" value="1"/>
</dbReference>
<evidence type="ECO:0000256" key="1">
    <source>
        <dbReference type="ARBA" id="ARBA00004496"/>
    </source>
</evidence>
<dbReference type="SMART" id="SM00455">
    <property type="entry name" value="RBD"/>
    <property type="match status" value="2"/>
</dbReference>
<reference evidence="9" key="1">
    <citation type="submission" date="2022-01" db="UniProtKB">
        <authorList>
            <consortium name="EnsemblMetazoa"/>
        </authorList>
    </citation>
    <scope>IDENTIFICATION</scope>
</reference>
<dbReference type="CDD" id="cd08706">
    <property type="entry name" value="RGS_R12-like"/>
    <property type="match status" value="1"/>
</dbReference>
<dbReference type="InterPro" id="IPR029071">
    <property type="entry name" value="Ubiquitin-like_domsf"/>
</dbReference>
<feature type="domain" description="RGS" evidence="7">
    <location>
        <begin position="577"/>
        <end position="693"/>
    </location>
</feature>
<dbReference type="GO" id="GO:0005886">
    <property type="term" value="C:plasma membrane"/>
    <property type="evidence" value="ECO:0007669"/>
    <property type="project" value="TreeGrafter"/>
</dbReference>
<feature type="domain" description="PDZ" evidence="6">
    <location>
        <begin position="17"/>
        <end position="94"/>
    </location>
</feature>
<dbReference type="Gene3D" id="1.10.167.10">
    <property type="entry name" value="Regulator of G-protein Signalling 4, domain 2"/>
    <property type="match status" value="1"/>
</dbReference>
<dbReference type="SUPFAM" id="SSF50156">
    <property type="entry name" value="PDZ domain-like"/>
    <property type="match status" value="1"/>
</dbReference>
<feature type="region of interest" description="Disordered" evidence="5">
    <location>
        <begin position="1091"/>
        <end position="1114"/>
    </location>
</feature>
<protein>
    <recommendedName>
        <fullName evidence="11">Regulator of G-protein signaling loco</fullName>
    </recommendedName>
</protein>
<feature type="domain" description="RBD" evidence="8">
    <location>
        <begin position="783"/>
        <end position="853"/>
    </location>
</feature>
<dbReference type="InterPro" id="IPR003109">
    <property type="entry name" value="GoLoco_motif"/>
</dbReference>
<dbReference type="Gene3D" id="2.30.29.30">
    <property type="entry name" value="Pleckstrin-homology domain (PH domain)/Phosphotyrosine-binding domain (PTB)"/>
    <property type="match status" value="1"/>
</dbReference>
<dbReference type="FunFam" id="1.10.167.10:FF:000001">
    <property type="entry name" value="Putative regulator of g-protein signaling 12"/>
    <property type="match status" value="1"/>
</dbReference>
<dbReference type="RefSeq" id="XP_014249404.1">
    <property type="nucleotide sequence ID" value="XM_014393918.2"/>
</dbReference>
<evidence type="ECO:0000259" key="6">
    <source>
        <dbReference type="PROSITE" id="PS50106"/>
    </source>
</evidence>
<dbReference type="SMART" id="SM00228">
    <property type="entry name" value="PDZ"/>
    <property type="match status" value="1"/>
</dbReference>
<dbReference type="SMART" id="SM00390">
    <property type="entry name" value="GoLoco"/>
    <property type="match status" value="1"/>
</dbReference>
<dbReference type="GO" id="GO:0005634">
    <property type="term" value="C:nucleus"/>
    <property type="evidence" value="ECO:0007669"/>
    <property type="project" value="TreeGrafter"/>
</dbReference>
<dbReference type="CDD" id="cd17067">
    <property type="entry name" value="RBD2_RGS12_like"/>
    <property type="match status" value="1"/>
</dbReference>
<evidence type="ECO:0000256" key="2">
    <source>
        <dbReference type="ARBA" id="ARBA00022468"/>
    </source>
</evidence>
<dbReference type="PROSITE" id="PS50877">
    <property type="entry name" value="GOLOCO"/>
    <property type="match status" value="1"/>
</dbReference>
<dbReference type="InterPro" id="IPR044926">
    <property type="entry name" value="RGS_subdomain_2"/>
</dbReference>
<dbReference type="PROSITE" id="PS50132">
    <property type="entry name" value="RGS"/>
    <property type="match status" value="1"/>
</dbReference>
<dbReference type="InterPro" id="IPR036034">
    <property type="entry name" value="PDZ_sf"/>
</dbReference>
<keyword evidence="10" id="KW-1185">Reference proteome</keyword>
<feature type="compositionally biased region" description="Low complexity" evidence="5">
    <location>
        <begin position="366"/>
        <end position="378"/>
    </location>
</feature>
<name>A0A8I6RSM6_CIMLE</name>
<evidence type="ECO:0000259" key="7">
    <source>
        <dbReference type="PROSITE" id="PS50132"/>
    </source>
</evidence>
<keyword evidence="3" id="KW-0963">Cytoplasm</keyword>
<dbReference type="InterPro" id="IPR016137">
    <property type="entry name" value="RGS"/>
</dbReference>